<dbReference type="CDD" id="cd05819">
    <property type="entry name" value="NHL"/>
    <property type="match status" value="1"/>
</dbReference>
<dbReference type="SUPFAM" id="SSF63825">
    <property type="entry name" value="YWTD domain"/>
    <property type="match status" value="1"/>
</dbReference>
<proteinExistence type="predicted"/>
<dbReference type="RefSeq" id="WP_117158728.1">
    <property type="nucleotide sequence ID" value="NZ_QVID01000001.1"/>
</dbReference>
<dbReference type="GO" id="GO:0000209">
    <property type="term" value="P:protein polyubiquitination"/>
    <property type="evidence" value="ECO:0007669"/>
    <property type="project" value="TreeGrafter"/>
</dbReference>
<dbReference type="GO" id="GO:0061630">
    <property type="term" value="F:ubiquitin protein ligase activity"/>
    <property type="evidence" value="ECO:0007669"/>
    <property type="project" value="TreeGrafter"/>
</dbReference>
<name>A0A3E1QBZ7_9FLAO</name>
<evidence type="ECO:0000313" key="2">
    <source>
        <dbReference type="Proteomes" id="UP000261082"/>
    </source>
</evidence>
<dbReference type="Pfam" id="PF17170">
    <property type="entry name" value="DUF5128"/>
    <property type="match status" value="1"/>
</dbReference>
<dbReference type="PROSITE" id="PS51257">
    <property type="entry name" value="PROKAR_LIPOPROTEIN"/>
    <property type="match status" value="1"/>
</dbReference>
<dbReference type="OrthoDB" id="9782304at2"/>
<dbReference type="AlphaFoldDB" id="A0A3E1QBZ7"/>
<keyword evidence="2" id="KW-1185">Reference proteome</keyword>
<dbReference type="InterPro" id="IPR050952">
    <property type="entry name" value="TRIM-NHL_E3_ligases"/>
</dbReference>
<dbReference type="PANTHER" id="PTHR24104">
    <property type="entry name" value="E3 UBIQUITIN-PROTEIN LIGASE NHLRC1-RELATED"/>
    <property type="match status" value="1"/>
</dbReference>
<dbReference type="PANTHER" id="PTHR24104:SF25">
    <property type="entry name" value="PROTEIN LIN-41"/>
    <property type="match status" value="1"/>
</dbReference>
<dbReference type="InterPro" id="IPR011042">
    <property type="entry name" value="6-blade_b-propeller_TolB-like"/>
</dbReference>
<dbReference type="EMBL" id="QVID01000001">
    <property type="protein sequence ID" value="RFN59667.1"/>
    <property type="molecule type" value="Genomic_DNA"/>
</dbReference>
<sequence length="279" mass="31044">MKKIGVTLLFTISLIACSNPKKENKVNWQPLKTVQLEGVSPLGIAEISNTLWVSDGVGNRIVSIAEKNESVRILDSFSRPMHIATDGKYLFVPEFNANRVKITSGADQSIIPVGDSLAGPSAVAIFENQMAVSYFKGNQVLFTSDGKNWIHIGEHATENKALNQPTDVQITKDSIWVADGYNNRVQIYDKKGKLLSTIGEKENINVAMGLFVSEKELFVTDFENDRVLIYNHEGKLLQELSKDIKSPSDVYLRNENLYILNYLASSLVIYEKGNSSVEK</sequence>
<comment type="caution">
    <text evidence="1">The sequence shown here is derived from an EMBL/GenBank/DDBJ whole genome shotgun (WGS) entry which is preliminary data.</text>
</comment>
<evidence type="ECO:0008006" key="3">
    <source>
        <dbReference type="Google" id="ProtNLM"/>
    </source>
</evidence>
<dbReference type="Proteomes" id="UP000261082">
    <property type="component" value="Unassembled WGS sequence"/>
</dbReference>
<dbReference type="GO" id="GO:0008270">
    <property type="term" value="F:zinc ion binding"/>
    <property type="evidence" value="ECO:0007669"/>
    <property type="project" value="UniProtKB-KW"/>
</dbReference>
<dbReference type="Gene3D" id="2.120.10.30">
    <property type="entry name" value="TolB, C-terminal domain"/>
    <property type="match status" value="1"/>
</dbReference>
<reference evidence="1 2" key="1">
    <citation type="journal article" date="2007" name="Int. J. Syst. Evol. Microbiol.">
        <title>Marixanthomonas ophiurae gen. nov., sp. nov., a marine bacterium of the family Flavobacteriaceae isolated from a deep-sea brittle star.</title>
        <authorList>
            <person name="Romanenko L.A."/>
            <person name="Uchino M."/>
            <person name="Frolova G.M."/>
            <person name="Mikhailov V.V."/>
        </authorList>
    </citation>
    <scope>NUCLEOTIDE SEQUENCE [LARGE SCALE GENOMIC DNA]</scope>
    <source>
        <strain evidence="1 2">KMM 3046</strain>
    </source>
</reference>
<protein>
    <recommendedName>
        <fullName evidence="3">6-bladed beta-propeller</fullName>
    </recommendedName>
</protein>
<dbReference type="GO" id="GO:0043161">
    <property type="term" value="P:proteasome-mediated ubiquitin-dependent protein catabolic process"/>
    <property type="evidence" value="ECO:0007669"/>
    <property type="project" value="TreeGrafter"/>
</dbReference>
<organism evidence="1 2">
    <name type="scientific">Marixanthomonas ophiurae</name>
    <dbReference type="NCBI Taxonomy" id="387659"/>
    <lineage>
        <taxon>Bacteria</taxon>
        <taxon>Pseudomonadati</taxon>
        <taxon>Bacteroidota</taxon>
        <taxon>Flavobacteriia</taxon>
        <taxon>Flavobacteriales</taxon>
        <taxon>Flavobacteriaceae</taxon>
        <taxon>Marixanthomonas</taxon>
    </lineage>
</organism>
<evidence type="ECO:0000313" key="1">
    <source>
        <dbReference type="EMBL" id="RFN59667.1"/>
    </source>
</evidence>
<gene>
    <name evidence="1" type="ORF">DZ858_06325</name>
</gene>
<accession>A0A3E1QBZ7</accession>